<keyword evidence="2 8" id="KW-0813">Transport</keyword>
<proteinExistence type="inferred from homology"/>
<dbReference type="PANTHER" id="PTHR11003:SF325">
    <property type="entry name" value="POTASSIUM CHANNEL DOMAIN-CONTAINING PROTEIN"/>
    <property type="match status" value="1"/>
</dbReference>
<evidence type="ECO:0000256" key="3">
    <source>
        <dbReference type="ARBA" id="ARBA00022692"/>
    </source>
</evidence>
<name>A0ABM3FQL8_NEOLC</name>
<dbReference type="RefSeq" id="XP_046590295.1">
    <property type="nucleotide sequence ID" value="XM_046734339.1"/>
</dbReference>
<protein>
    <submittedName>
        <fullName evidence="13">Uncharacterized protein LOC107227730</fullName>
    </submittedName>
</protein>
<keyword evidence="12" id="KW-1185">Reference proteome</keyword>
<evidence type="ECO:0000256" key="6">
    <source>
        <dbReference type="ARBA" id="ARBA00023136"/>
    </source>
</evidence>
<evidence type="ECO:0000256" key="10">
    <source>
        <dbReference type="SAM" id="Phobius"/>
    </source>
</evidence>
<comment type="subcellular location">
    <subcellularLocation>
        <location evidence="1">Membrane</location>
        <topology evidence="1">Multi-pass membrane protein</topology>
    </subcellularLocation>
</comment>
<dbReference type="GeneID" id="107227730"/>
<evidence type="ECO:0000256" key="7">
    <source>
        <dbReference type="ARBA" id="ARBA00023303"/>
    </source>
</evidence>
<dbReference type="InterPro" id="IPR003280">
    <property type="entry name" value="2pore_dom_K_chnl"/>
</dbReference>
<organism evidence="12 13">
    <name type="scientific">Neodiprion lecontei</name>
    <name type="common">Redheaded pine sawfly</name>
    <dbReference type="NCBI Taxonomy" id="441921"/>
    <lineage>
        <taxon>Eukaryota</taxon>
        <taxon>Metazoa</taxon>
        <taxon>Ecdysozoa</taxon>
        <taxon>Arthropoda</taxon>
        <taxon>Hexapoda</taxon>
        <taxon>Insecta</taxon>
        <taxon>Pterygota</taxon>
        <taxon>Neoptera</taxon>
        <taxon>Endopterygota</taxon>
        <taxon>Hymenoptera</taxon>
        <taxon>Tenthredinoidea</taxon>
        <taxon>Diprionidae</taxon>
        <taxon>Diprioninae</taxon>
        <taxon>Neodiprion</taxon>
    </lineage>
</organism>
<reference evidence="13" key="1">
    <citation type="submission" date="2025-08" db="UniProtKB">
        <authorList>
            <consortium name="RefSeq"/>
        </authorList>
    </citation>
    <scope>IDENTIFICATION</scope>
    <source>
        <tissue evidence="13">Thorax and Abdomen</tissue>
    </source>
</reference>
<comment type="similarity">
    <text evidence="8">Belongs to the two pore domain potassium channel (TC 1.A.1.8) family.</text>
</comment>
<gene>
    <name evidence="13" type="primary">LOC107227730</name>
</gene>
<dbReference type="PRINTS" id="PR01333">
    <property type="entry name" value="2POREKCHANEL"/>
</dbReference>
<evidence type="ECO:0000259" key="11">
    <source>
        <dbReference type="Pfam" id="PF07885"/>
    </source>
</evidence>
<feature type="transmembrane region" description="Helical" evidence="10">
    <location>
        <begin position="201"/>
        <end position="221"/>
    </location>
</feature>
<evidence type="ECO:0000256" key="1">
    <source>
        <dbReference type="ARBA" id="ARBA00004141"/>
    </source>
</evidence>
<keyword evidence="3 8" id="KW-0812">Transmembrane</keyword>
<dbReference type="SUPFAM" id="SSF81324">
    <property type="entry name" value="Voltage-gated potassium channels"/>
    <property type="match status" value="2"/>
</dbReference>
<evidence type="ECO:0000256" key="2">
    <source>
        <dbReference type="ARBA" id="ARBA00022448"/>
    </source>
</evidence>
<keyword evidence="6 10" id="KW-0472">Membrane</keyword>
<keyword evidence="7 8" id="KW-0407">Ion channel</keyword>
<evidence type="ECO:0000313" key="12">
    <source>
        <dbReference type="Proteomes" id="UP000829291"/>
    </source>
</evidence>
<feature type="domain" description="Potassium channel" evidence="11">
    <location>
        <begin position="209"/>
        <end position="289"/>
    </location>
</feature>
<feature type="compositionally biased region" description="Polar residues" evidence="9">
    <location>
        <begin position="357"/>
        <end position="366"/>
    </location>
</feature>
<keyword evidence="5 8" id="KW-0406">Ion transport</keyword>
<evidence type="ECO:0000256" key="8">
    <source>
        <dbReference type="RuleBase" id="RU003857"/>
    </source>
</evidence>
<accession>A0ABM3FQL8</accession>
<feature type="transmembrane region" description="Helical" evidence="10">
    <location>
        <begin position="268"/>
        <end position="286"/>
    </location>
</feature>
<evidence type="ECO:0000256" key="4">
    <source>
        <dbReference type="ARBA" id="ARBA00022989"/>
    </source>
</evidence>
<feature type="transmembrane region" description="Helical" evidence="10">
    <location>
        <begin position="76"/>
        <end position="97"/>
    </location>
</feature>
<sequence length="475" mass="50285">MHRICPPLCKRDRACLSLSLYKTALTEYLIDIAQTRHVHVSISMYPKEGSQNILLPGVNPIKIGAKWYSNVVPKTLWGRLISIIYALTGIPLLLVYLSTVGDVLARSFGRLYGRLCRPRSCTRKPSKAYHNHVDSKSGGNYYPSKDSSCDDLGRAGSVVLLDCGSEGLQAASSSTALDPGSKGHLHHGFHHRLPCPKAVRIPITLCLLIIIAYICGGAVLFNRLEGWSLLESSYFCFTSLGTIGFGDLVPGGAAAPSAILEELSLCATSLYILLGMGLIAMCFNLVQEQVLHVVRAVGRFCGMGGAGPAEGAPDCRGPGAPDDEGIPMSVSKRPAPSPGHHSLPRKKIGVPDCRANSHFQRGQPTRRSGGPGISPDDGPAHFEYFVPRSVSEFNLAAAVSDIAVPPPPASVLRPASATSALRAPGGGPQGGGRIADAINAAKSREKMVTFEDEGTSAVGSTPTRKNLAALGDVFM</sequence>
<evidence type="ECO:0000256" key="9">
    <source>
        <dbReference type="SAM" id="MobiDB-lite"/>
    </source>
</evidence>
<dbReference type="Proteomes" id="UP000829291">
    <property type="component" value="Chromosome 3"/>
</dbReference>
<dbReference type="Pfam" id="PF07885">
    <property type="entry name" value="Ion_trans_2"/>
    <property type="match status" value="2"/>
</dbReference>
<feature type="region of interest" description="Disordered" evidence="9">
    <location>
        <begin position="309"/>
        <end position="379"/>
    </location>
</feature>
<evidence type="ECO:0000313" key="13">
    <source>
        <dbReference type="RefSeq" id="XP_046590295.1"/>
    </source>
</evidence>
<feature type="domain" description="Potassium channel" evidence="11">
    <location>
        <begin position="68"/>
        <end position="105"/>
    </location>
</feature>
<keyword evidence="4 10" id="KW-1133">Transmembrane helix</keyword>
<dbReference type="PANTHER" id="PTHR11003">
    <property type="entry name" value="POTASSIUM CHANNEL, SUBFAMILY K"/>
    <property type="match status" value="1"/>
</dbReference>
<dbReference type="Gene3D" id="1.10.287.70">
    <property type="match status" value="1"/>
</dbReference>
<evidence type="ECO:0000256" key="5">
    <source>
        <dbReference type="ARBA" id="ARBA00023065"/>
    </source>
</evidence>
<dbReference type="InterPro" id="IPR013099">
    <property type="entry name" value="K_chnl_dom"/>
</dbReference>